<sequence>MKTPPPLKALFHELLSLLHWKLADASTRCVFLDTAFVEGLQRALEWDSLAMGRDATLSDLHPSFANLDHTQQLINKMCAECYPRGTGYDGACLLAMEHAKLPPEQRYVRHVETHSLGCGSEFKLIICMTTRMSQQLMDAKRISIDTSFKRAQGWQEFEIKSWDVDCQHSVVGARAFTTSQTAKAHLILFQQIFKIAYADTGIPQTVTKDKVWDKIEGTKFALPALYQPESFVPLAIWKASPSTTNGNKQAHRNAYREGVNLTLLAGIMKGMRYDQAAMVSIDTHSAFGINTRDSEATHAFRAAQAVSRKVRTYQKQLALKPSPSRPNTVYAAARPLEHQPSLHSDPTEEQISKSNLLMWALNPTTRIIDCYHTSMSHPPTPTPMQNEARISSYSTLKGALGHLTAHEP</sequence>
<protein>
    <submittedName>
        <fullName evidence="2">Uncharacterized protein</fullName>
    </submittedName>
</protein>
<gene>
    <name evidence="2" type="ORF">PAXINDRAFT_15477</name>
</gene>
<dbReference type="AlphaFoldDB" id="A0A0C9TM71"/>
<name>A0A0C9TM71_PAXIN</name>
<organism evidence="2 3">
    <name type="scientific">Paxillus involutus ATCC 200175</name>
    <dbReference type="NCBI Taxonomy" id="664439"/>
    <lineage>
        <taxon>Eukaryota</taxon>
        <taxon>Fungi</taxon>
        <taxon>Dikarya</taxon>
        <taxon>Basidiomycota</taxon>
        <taxon>Agaricomycotina</taxon>
        <taxon>Agaricomycetes</taxon>
        <taxon>Agaricomycetidae</taxon>
        <taxon>Boletales</taxon>
        <taxon>Paxilineae</taxon>
        <taxon>Paxillaceae</taxon>
        <taxon>Paxillus</taxon>
    </lineage>
</organism>
<evidence type="ECO:0000313" key="3">
    <source>
        <dbReference type="Proteomes" id="UP000053647"/>
    </source>
</evidence>
<reference evidence="3" key="2">
    <citation type="submission" date="2015-01" db="EMBL/GenBank/DDBJ databases">
        <title>Evolutionary Origins and Diversification of the Mycorrhizal Mutualists.</title>
        <authorList>
            <consortium name="DOE Joint Genome Institute"/>
            <consortium name="Mycorrhizal Genomics Consortium"/>
            <person name="Kohler A."/>
            <person name="Kuo A."/>
            <person name="Nagy L.G."/>
            <person name="Floudas D."/>
            <person name="Copeland A."/>
            <person name="Barry K.W."/>
            <person name="Cichocki N."/>
            <person name="Veneault-Fourrey C."/>
            <person name="LaButti K."/>
            <person name="Lindquist E.A."/>
            <person name="Lipzen A."/>
            <person name="Lundell T."/>
            <person name="Morin E."/>
            <person name="Murat C."/>
            <person name="Riley R."/>
            <person name="Ohm R."/>
            <person name="Sun H."/>
            <person name="Tunlid A."/>
            <person name="Henrissat B."/>
            <person name="Grigoriev I.V."/>
            <person name="Hibbett D.S."/>
            <person name="Martin F."/>
        </authorList>
    </citation>
    <scope>NUCLEOTIDE SEQUENCE [LARGE SCALE GENOMIC DNA]</scope>
    <source>
        <strain evidence="3">ATCC 200175</strain>
    </source>
</reference>
<dbReference type="Proteomes" id="UP000053647">
    <property type="component" value="Unassembled WGS sequence"/>
</dbReference>
<reference evidence="2 3" key="1">
    <citation type="submission" date="2014-06" db="EMBL/GenBank/DDBJ databases">
        <authorList>
            <consortium name="DOE Joint Genome Institute"/>
            <person name="Kuo A."/>
            <person name="Kohler A."/>
            <person name="Nagy L.G."/>
            <person name="Floudas D."/>
            <person name="Copeland A."/>
            <person name="Barry K.W."/>
            <person name="Cichocki N."/>
            <person name="Veneault-Fourrey C."/>
            <person name="LaButti K."/>
            <person name="Lindquist E.A."/>
            <person name="Lipzen A."/>
            <person name="Lundell T."/>
            <person name="Morin E."/>
            <person name="Murat C."/>
            <person name="Sun H."/>
            <person name="Tunlid A."/>
            <person name="Henrissat B."/>
            <person name="Grigoriev I.V."/>
            <person name="Hibbett D.S."/>
            <person name="Martin F."/>
            <person name="Nordberg H.P."/>
            <person name="Cantor M.N."/>
            <person name="Hua S.X."/>
        </authorList>
    </citation>
    <scope>NUCLEOTIDE SEQUENCE [LARGE SCALE GENOMIC DNA]</scope>
    <source>
        <strain evidence="2 3">ATCC 200175</strain>
    </source>
</reference>
<proteinExistence type="predicted"/>
<keyword evidence="1" id="KW-0732">Signal</keyword>
<feature type="signal peptide" evidence="1">
    <location>
        <begin position="1"/>
        <end position="25"/>
    </location>
</feature>
<keyword evidence="3" id="KW-1185">Reference proteome</keyword>
<dbReference type="EMBL" id="KN819375">
    <property type="protein sequence ID" value="KIJ11658.1"/>
    <property type="molecule type" value="Genomic_DNA"/>
</dbReference>
<dbReference type="HOGENOM" id="CLU_742191_0_0_1"/>
<evidence type="ECO:0000313" key="2">
    <source>
        <dbReference type="EMBL" id="KIJ11658.1"/>
    </source>
</evidence>
<evidence type="ECO:0000256" key="1">
    <source>
        <dbReference type="SAM" id="SignalP"/>
    </source>
</evidence>
<dbReference type="OrthoDB" id="3246731at2759"/>
<accession>A0A0C9TM71</accession>
<feature type="chain" id="PRO_5002213840" evidence="1">
    <location>
        <begin position="26"/>
        <end position="408"/>
    </location>
</feature>